<feature type="signal peptide" evidence="1">
    <location>
        <begin position="1"/>
        <end position="22"/>
    </location>
</feature>
<evidence type="ECO:0000256" key="1">
    <source>
        <dbReference type="SAM" id="SignalP"/>
    </source>
</evidence>
<dbReference type="InterPro" id="IPR018247">
    <property type="entry name" value="EF_Hand_1_Ca_BS"/>
</dbReference>
<dbReference type="EMBL" id="LN824141">
    <property type="protein sequence ID" value="CEP78018.1"/>
    <property type="molecule type" value="Genomic_DNA"/>
</dbReference>
<dbReference type="OrthoDB" id="43782at2"/>
<dbReference type="STRING" id="1006576.DTL3_0708"/>
<dbReference type="HOGENOM" id="CLU_610750_0_0_0"/>
<dbReference type="Proteomes" id="UP000032809">
    <property type="component" value="Chromosome I"/>
</dbReference>
<dbReference type="PROSITE" id="PS00018">
    <property type="entry name" value="EF_HAND_1"/>
    <property type="match status" value="1"/>
</dbReference>
<accession>A0A0C7NXB6</accession>
<evidence type="ECO:0008006" key="4">
    <source>
        <dbReference type="Google" id="ProtNLM"/>
    </source>
</evidence>
<keyword evidence="3" id="KW-1185">Reference proteome</keyword>
<keyword evidence="1" id="KW-0732">Signal</keyword>
<reference evidence="3" key="1">
    <citation type="submission" date="2014-11" db="EMBL/GenBank/DDBJ databases">
        <authorList>
            <person name="Wibberg D."/>
        </authorList>
    </citation>
    <scope>NUCLEOTIDE SEQUENCE [LARGE SCALE GENOMIC DNA]</scope>
    <source>
        <strain evidence="3">L3</strain>
    </source>
</reference>
<sequence length="448" mass="51600">MKNIRMFFVCLLVVLMSVAVFSAEKVIKVVTDQKTNLEVPYVMSFSELLDLVGEDFDANWYSIRVKDSNGKDLPYQLVDVDKNGKISSKDLLQFTFKKEAKLVVSDDWDLDLLQFAPSLKVEEKDGEYIVSSDKFTVKVNSYGLASFVKFNNAEGNLYNELGTARVAGWSGSTYYVDGYLGKHVETTSSGLKVKELNVFQPGPVAVTVEALLYYEELPGFNQKITTHIFKTGDVIVENEFSFTNYVDIMKLQVMATSPLTSLDDKAVHIMPMFRRMLWAEQLGISPYDYWKERNAVKMVDNNPFIVFPAIDPMKPLWWGATYCYASMENWRANFSDSYDIVAAEILPEKPVIYSDLKKFVYNDFWFYESREFRDGIFRWVPGELEIYEATKGVFENTHEADWMAQFKAGDKLTYTRYFSMYSSKNVDEAIKLLENRTHEIQNLKVVAE</sequence>
<feature type="chain" id="PRO_5002208238" description="EF-hand domain-containing protein" evidence="1">
    <location>
        <begin position="23"/>
        <end position="448"/>
    </location>
</feature>
<dbReference type="AlphaFoldDB" id="A0A0C7NXB6"/>
<evidence type="ECO:0000313" key="3">
    <source>
        <dbReference type="Proteomes" id="UP000032809"/>
    </source>
</evidence>
<protein>
    <recommendedName>
        <fullName evidence="4">EF-hand domain-containing protein</fullName>
    </recommendedName>
</protein>
<gene>
    <name evidence="2" type="ORF">DTL3_0708</name>
</gene>
<name>A0A0C7NXB6_DEFTU</name>
<evidence type="ECO:0000313" key="2">
    <source>
        <dbReference type="EMBL" id="CEP78018.1"/>
    </source>
</evidence>
<dbReference type="KEGG" id="dtn:DTL3_0708"/>
<dbReference type="RefSeq" id="WP_045087551.1">
    <property type="nucleotide sequence ID" value="NZ_LN824141.1"/>
</dbReference>
<organism evidence="2 3">
    <name type="scientific">Defluviitoga tunisiensis</name>
    <dbReference type="NCBI Taxonomy" id="1006576"/>
    <lineage>
        <taxon>Bacteria</taxon>
        <taxon>Thermotogati</taxon>
        <taxon>Thermotogota</taxon>
        <taxon>Thermotogae</taxon>
        <taxon>Petrotogales</taxon>
        <taxon>Petrotogaceae</taxon>
        <taxon>Defluviitoga</taxon>
    </lineage>
</organism>
<proteinExistence type="predicted"/>